<proteinExistence type="predicted"/>
<dbReference type="SUPFAM" id="SSF55961">
    <property type="entry name" value="Bet v1-like"/>
    <property type="match status" value="1"/>
</dbReference>
<keyword evidence="2" id="KW-1185">Reference proteome</keyword>
<sequence>MQVIQIETRIAAPPERCFLLSLSIDLHLSSTEQTRERAVAGVTHGLIGLGETVTWRGRHFGFMLAHETQITKYDCPHYFQDVMVRGVFRSFEHDHFFESTNEERTLMRDKLYFAAPLGPLGWLAETLVLRRYLTDFLVQRNETIRQVAEAPESIWRDFLP</sequence>
<name>G8NZP3_GRAMM</name>
<dbReference type="AlphaFoldDB" id="G8NZP3"/>
<dbReference type="RefSeq" id="WP_014268034.1">
    <property type="nucleotide sequence ID" value="NC_016631.1"/>
</dbReference>
<dbReference type="InterPro" id="IPR023393">
    <property type="entry name" value="START-like_dom_sf"/>
</dbReference>
<accession>G8NZP3</accession>
<organism evidence="1 2">
    <name type="scientific">Granulicella mallensis (strain ATCC BAA-1857 / DSM 23137 / MP5ACTX8)</name>
    <dbReference type="NCBI Taxonomy" id="682795"/>
    <lineage>
        <taxon>Bacteria</taxon>
        <taxon>Pseudomonadati</taxon>
        <taxon>Acidobacteriota</taxon>
        <taxon>Terriglobia</taxon>
        <taxon>Terriglobales</taxon>
        <taxon>Acidobacteriaceae</taxon>
        <taxon>Granulicella</taxon>
    </lineage>
</organism>
<reference evidence="1 2" key="1">
    <citation type="submission" date="2011-11" db="EMBL/GenBank/DDBJ databases">
        <title>Complete sequence of Granulicella mallensis MP5ACTX8.</title>
        <authorList>
            <consortium name="US DOE Joint Genome Institute"/>
            <person name="Lucas S."/>
            <person name="Copeland A."/>
            <person name="Lapidus A."/>
            <person name="Cheng J.-F."/>
            <person name="Goodwin L."/>
            <person name="Pitluck S."/>
            <person name="Peters L."/>
            <person name="Lu M."/>
            <person name="Detter J.C."/>
            <person name="Han C."/>
            <person name="Tapia R."/>
            <person name="Land M."/>
            <person name="Hauser L."/>
            <person name="Kyrpides N."/>
            <person name="Ivanova N."/>
            <person name="Mikhailova N."/>
            <person name="Pagani I."/>
            <person name="Rawat S."/>
            <person name="Mannisto M."/>
            <person name="Haggblom M."/>
            <person name="Woyke T."/>
        </authorList>
    </citation>
    <scope>NUCLEOTIDE SEQUENCE [LARGE SCALE GENOMIC DNA]</scope>
    <source>
        <strain evidence="2">ATCC BAA-1857 / DSM 23137 / MP5ACTX8</strain>
    </source>
</reference>
<dbReference type="Gene3D" id="3.30.530.20">
    <property type="match status" value="1"/>
</dbReference>
<dbReference type="EMBL" id="CP003130">
    <property type="protein sequence ID" value="AEU39163.1"/>
    <property type="molecule type" value="Genomic_DNA"/>
</dbReference>
<dbReference type="eggNOG" id="COG4276">
    <property type="taxonomic scope" value="Bacteria"/>
</dbReference>
<dbReference type="STRING" id="682795.AciX8_4894"/>
<dbReference type="OrthoDB" id="9801773at2"/>
<evidence type="ECO:0000313" key="1">
    <source>
        <dbReference type="EMBL" id="AEU39163.1"/>
    </source>
</evidence>
<dbReference type="Proteomes" id="UP000007113">
    <property type="component" value="Chromosome"/>
</dbReference>
<gene>
    <name evidence="1" type="ordered locus">AciX8_4894</name>
</gene>
<evidence type="ECO:0008006" key="3">
    <source>
        <dbReference type="Google" id="ProtNLM"/>
    </source>
</evidence>
<protein>
    <recommendedName>
        <fullName evidence="3">Cell division protein</fullName>
    </recommendedName>
</protein>
<dbReference type="KEGG" id="gma:AciX8_4894"/>
<dbReference type="CDD" id="cd07820">
    <property type="entry name" value="SRPBCC_3"/>
    <property type="match status" value="1"/>
</dbReference>
<evidence type="ECO:0000313" key="2">
    <source>
        <dbReference type="Proteomes" id="UP000007113"/>
    </source>
</evidence>
<dbReference type="HOGENOM" id="CLU_112936_0_0_0"/>